<proteinExistence type="predicted"/>
<organism evidence="2 3">
    <name type="scientific">Polarella glacialis</name>
    <name type="common">Dinoflagellate</name>
    <dbReference type="NCBI Taxonomy" id="89957"/>
    <lineage>
        <taxon>Eukaryota</taxon>
        <taxon>Sar</taxon>
        <taxon>Alveolata</taxon>
        <taxon>Dinophyceae</taxon>
        <taxon>Suessiales</taxon>
        <taxon>Suessiaceae</taxon>
        <taxon>Polarella</taxon>
    </lineage>
</organism>
<accession>A0A813F8I1</accession>
<dbReference type="AlphaFoldDB" id="A0A813F8I1"/>
<dbReference type="EMBL" id="CAJNNV010019741">
    <property type="protein sequence ID" value="CAE8606724.1"/>
    <property type="molecule type" value="Genomic_DNA"/>
</dbReference>
<evidence type="ECO:0000313" key="2">
    <source>
        <dbReference type="EMBL" id="CAE8606724.1"/>
    </source>
</evidence>
<name>A0A813F8I1_POLGL</name>
<keyword evidence="3" id="KW-1185">Reference proteome</keyword>
<evidence type="ECO:0000256" key="1">
    <source>
        <dbReference type="SAM" id="MobiDB-lite"/>
    </source>
</evidence>
<protein>
    <submittedName>
        <fullName evidence="2">Uncharacterized protein</fullName>
    </submittedName>
</protein>
<feature type="non-terminal residue" evidence="2">
    <location>
        <position position="133"/>
    </location>
</feature>
<comment type="caution">
    <text evidence="2">The sequence shown here is derived from an EMBL/GenBank/DDBJ whole genome shotgun (WGS) entry which is preliminary data.</text>
</comment>
<sequence length="133" mass="13728">APQGRAPAESATGAVEDGARRVQLQASAADAQACFRSDSCSILQGGDRFHGRPGLLQTLVAPPCHAIGAREQLWSSGGSERGAVASAASPTLPRSSRKPRARASDRPSQGAPTRPLPGVATARLSRPRLKLLS</sequence>
<gene>
    <name evidence="2" type="ORF">PGLA1383_LOCUS24698</name>
</gene>
<dbReference type="Proteomes" id="UP000654075">
    <property type="component" value="Unassembled WGS sequence"/>
</dbReference>
<feature type="region of interest" description="Disordered" evidence="1">
    <location>
        <begin position="75"/>
        <end position="133"/>
    </location>
</feature>
<reference evidence="2" key="1">
    <citation type="submission" date="2021-02" db="EMBL/GenBank/DDBJ databases">
        <authorList>
            <person name="Dougan E. K."/>
            <person name="Rhodes N."/>
            <person name="Thang M."/>
            <person name="Chan C."/>
        </authorList>
    </citation>
    <scope>NUCLEOTIDE SEQUENCE</scope>
</reference>
<evidence type="ECO:0000313" key="3">
    <source>
        <dbReference type="Proteomes" id="UP000654075"/>
    </source>
</evidence>